<dbReference type="Proteomes" id="UP000285326">
    <property type="component" value="Unassembled WGS sequence"/>
</dbReference>
<evidence type="ECO:0000313" key="2">
    <source>
        <dbReference type="EMBL" id="RKF84079.1"/>
    </source>
</evidence>
<evidence type="ECO:0000256" key="1">
    <source>
        <dbReference type="SAM" id="MobiDB-lite"/>
    </source>
</evidence>
<feature type="compositionally biased region" description="Basic and acidic residues" evidence="1">
    <location>
        <begin position="174"/>
        <end position="197"/>
    </location>
</feature>
<evidence type="ECO:0000313" key="3">
    <source>
        <dbReference type="Proteomes" id="UP000285326"/>
    </source>
</evidence>
<dbReference type="EMBL" id="MCBS01014625">
    <property type="protein sequence ID" value="RKF84079.1"/>
    <property type="molecule type" value="Genomic_DNA"/>
</dbReference>
<sequence length="212" mass="23876">MDEERQICQAPCLSDKIEEEVVQSLHVEIVYDSFDGGTAWGLVSAELEILNLSESLEHFSVVLCKDGRRSAKNILEEARTEVAEIEASRKRRHFNFNGPRIHPKIKMGSLKHINGRRGEGPLDYKSILANTMITMGVLEFCQASPDATKHFRHLATGKNKKRERKKGTAPVEVGKLDYPPERSKGREPPELKGIPKEGRQFRLNTACVVSNQ</sequence>
<gene>
    <name evidence="2" type="ORF">GcM1_146014</name>
</gene>
<proteinExistence type="predicted"/>
<name>A0A420JBA8_9PEZI</name>
<comment type="caution">
    <text evidence="2">The sequence shown here is derived from an EMBL/GenBank/DDBJ whole genome shotgun (WGS) entry which is preliminary data.</text>
</comment>
<reference evidence="2 3" key="1">
    <citation type="journal article" date="2018" name="BMC Genomics">
        <title>Comparative genome analyses reveal sequence features reflecting distinct modes of host-adaptation between dicot and monocot powdery mildew.</title>
        <authorList>
            <person name="Wu Y."/>
            <person name="Ma X."/>
            <person name="Pan Z."/>
            <person name="Kale S.D."/>
            <person name="Song Y."/>
            <person name="King H."/>
            <person name="Zhang Q."/>
            <person name="Presley C."/>
            <person name="Deng X."/>
            <person name="Wei C.I."/>
            <person name="Xiao S."/>
        </authorList>
    </citation>
    <scope>NUCLEOTIDE SEQUENCE [LARGE SCALE GENOMIC DNA]</scope>
    <source>
        <strain evidence="2">UMSG1</strain>
    </source>
</reference>
<accession>A0A420JBA8</accession>
<protein>
    <submittedName>
        <fullName evidence="2">Uncharacterized protein</fullName>
    </submittedName>
</protein>
<organism evidence="2 3">
    <name type="scientific">Golovinomyces cichoracearum</name>
    <dbReference type="NCBI Taxonomy" id="62708"/>
    <lineage>
        <taxon>Eukaryota</taxon>
        <taxon>Fungi</taxon>
        <taxon>Dikarya</taxon>
        <taxon>Ascomycota</taxon>
        <taxon>Pezizomycotina</taxon>
        <taxon>Leotiomycetes</taxon>
        <taxon>Erysiphales</taxon>
        <taxon>Erysiphaceae</taxon>
        <taxon>Golovinomyces</taxon>
    </lineage>
</organism>
<dbReference type="AlphaFoldDB" id="A0A420JBA8"/>
<feature type="compositionally biased region" description="Basic residues" evidence="1">
    <location>
        <begin position="156"/>
        <end position="167"/>
    </location>
</feature>
<feature type="region of interest" description="Disordered" evidence="1">
    <location>
        <begin position="156"/>
        <end position="197"/>
    </location>
</feature>